<dbReference type="EMBL" id="JBEAFC010000006">
    <property type="protein sequence ID" value="KAL1554322.1"/>
    <property type="molecule type" value="Genomic_DNA"/>
</dbReference>
<dbReference type="EMBL" id="JBEAFC010000007">
    <property type="protein sequence ID" value="KAL1550312.1"/>
    <property type="molecule type" value="Genomic_DNA"/>
</dbReference>
<protein>
    <submittedName>
        <fullName evidence="2">Uncharacterized protein</fullName>
    </submittedName>
</protein>
<evidence type="ECO:0000313" key="2">
    <source>
        <dbReference type="EMBL" id="KAL1554322.1"/>
    </source>
</evidence>
<keyword evidence="3" id="KW-1185">Reference proteome</keyword>
<evidence type="ECO:0000313" key="3">
    <source>
        <dbReference type="Proteomes" id="UP001567538"/>
    </source>
</evidence>
<evidence type="ECO:0000313" key="1">
    <source>
        <dbReference type="EMBL" id="KAL1550312.1"/>
    </source>
</evidence>
<comment type="caution">
    <text evidence="2">The sequence shown here is derived from an EMBL/GenBank/DDBJ whole genome shotgun (WGS) entry which is preliminary data.</text>
</comment>
<name>A0ABD1HD90_SALDI</name>
<reference evidence="2 3" key="1">
    <citation type="submission" date="2024-06" db="EMBL/GenBank/DDBJ databases">
        <title>A chromosome level genome sequence of Diviner's sage (Salvia divinorum).</title>
        <authorList>
            <person name="Ford S.A."/>
            <person name="Ro D.-K."/>
            <person name="Ness R.W."/>
            <person name="Phillips M.A."/>
        </authorList>
    </citation>
    <scope>NUCLEOTIDE SEQUENCE [LARGE SCALE GENOMIC DNA]</scope>
    <source>
        <strain evidence="2">SAF-2024a</strain>
        <tissue evidence="2">Leaf</tissue>
    </source>
</reference>
<accession>A0ABD1HD90</accession>
<proteinExistence type="predicted"/>
<gene>
    <name evidence="2" type="ORF">AAHA92_14893</name>
    <name evidence="1" type="ORF">AAHA92_18292</name>
</gene>
<organism evidence="2 3">
    <name type="scientific">Salvia divinorum</name>
    <name type="common">Maria pastora</name>
    <name type="synonym">Diviner's sage</name>
    <dbReference type="NCBI Taxonomy" id="28513"/>
    <lineage>
        <taxon>Eukaryota</taxon>
        <taxon>Viridiplantae</taxon>
        <taxon>Streptophyta</taxon>
        <taxon>Embryophyta</taxon>
        <taxon>Tracheophyta</taxon>
        <taxon>Spermatophyta</taxon>
        <taxon>Magnoliopsida</taxon>
        <taxon>eudicotyledons</taxon>
        <taxon>Gunneridae</taxon>
        <taxon>Pentapetalae</taxon>
        <taxon>asterids</taxon>
        <taxon>lamiids</taxon>
        <taxon>Lamiales</taxon>
        <taxon>Lamiaceae</taxon>
        <taxon>Nepetoideae</taxon>
        <taxon>Mentheae</taxon>
        <taxon>Salviinae</taxon>
        <taxon>Salvia</taxon>
        <taxon>Salvia subgen. Calosphace</taxon>
    </lineage>
</organism>
<sequence length="146" mass="16279">MYTPNSTHEPLSLFPFFPISPKSRRYNKEEGGNFGFVIPHLTQSLSRSPLRCDNAVRPLPTRSRRLRSAAEQRRRSPYSAEVTACRRCRPAAQTPSAAVAVDCHQPGVVAPLSRPLPRLRPVGSPTQILEQIGRAKSALTPLPYFF</sequence>
<dbReference type="AlphaFoldDB" id="A0ABD1HD90"/>
<dbReference type="Proteomes" id="UP001567538">
    <property type="component" value="Unassembled WGS sequence"/>
</dbReference>